<dbReference type="Gene3D" id="3.90.1300.10">
    <property type="entry name" value="Amidase signature (AS) domain"/>
    <property type="match status" value="1"/>
</dbReference>
<dbReference type="EC" id="3.5.1.4" evidence="3"/>
<dbReference type="GO" id="GO:0004040">
    <property type="term" value="F:amidase activity"/>
    <property type="evidence" value="ECO:0007669"/>
    <property type="project" value="UniProtKB-EC"/>
</dbReference>
<comment type="caution">
    <text evidence="8">The sequence shown here is derived from an EMBL/GenBank/DDBJ whole genome shotgun (WGS) entry which is preliminary data.</text>
</comment>
<dbReference type="Proteomes" id="UP000243015">
    <property type="component" value="Unassembled WGS sequence"/>
</dbReference>
<comment type="catalytic activity">
    <reaction evidence="1">
        <text>a monocarboxylic acid amide + H2O = a monocarboxylate + NH4(+)</text>
        <dbReference type="Rhea" id="RHEA:12020"/>
        <dbReference type="ChEBI" id="CHEBI:15377"/>
        <dbReference type="ChEBI" id="CHEBI:28938"/>
        <dbReference type="ChEBI" id="CHEBI:35757"/>
        <dbReference type="ChEBI" id="CHEBI:83628"/>
        <dbReference type="EC" id="3.5.1.4"/>
    </reaction>
</comment>
<comment type="similarity">
    <text evidence="2">Belongs to the amidase family.</text>
</comment>
<dbReference type="EMBL" id="LHPM01000015">
    <property type="protein sequence ID" value="OAL64822.1"/>
    <property type="molecule type" value="Genomic_DNA"/>
</dbReference>
<dbReference type="InterPro" id="IPR023631">
    <property type="entry name" value="Amidase_dom"/>
</dbReference>
<feature type="domain" description="Amidase" evidence="7">
    <location>
        <begin position="79"/>
        <end position="521"/>
    </location>
</feature>
<feature type="active site" description="Charge relay system" evidence="5">
    <location>
        <position position="209"/>
    </location>
</feature>
<name>A0A178EXI8_TRIRU</name>
<evidence type="ECO:0000256" key="5">
    <source>
        <dbReference type="PIRSR" id="PIRSR001221-1"/>
    </source>
</evidence>
<feature type="binding site" evidence="6">
    <location>
        <begin position="230"/>
        <end position="233"/>
    </location>
    <ligand>
        <name>substrate</name>
    </ligand>
</feature>
<dbReference type="VEuPathDB" id="FungiDB:TERG_05260"/>
<feature type="active site" description="Acyl-ester intermediate" evidence="5">
    <location>
        <position position="233"/>
    </location>
</feature>
<dbReference type="AlphaFoldDB" id="A0A178EXI8"/>
<feature type="active site" description="Charge relay system" evidence="5">
    <location>
        <position position="134"/>
    </location>
</feature>
<evidence type="ECO:0000313" key="8">
    <source>
        <dbReference type="EMBL" id="OAL64822.1"/>
    </source>
</evidence>
<dbReference type="Pfam" id="PF01425">
    <property type="entry name" value="Amidase"/>
    <property type="match status" value="1"/>
</dbReference>
<feature type="binding site" evidence="6">
    <location>
        <position position="183"/>
    </location>
    <ligand>
        <name>substrate</name>
    </ligand>
</feature>
<evidence type="ECO:0000259" key="7">
    <source>
        <dbReference type="Pfam" id="PF01425"/>
    </source>
</evidence>
<dbReference type="PANTHER" id="PTHR46072">
    <property type="entry name" value="AMIDASE-RELATED-RELATED"/>
    <property type="match status" value="1"/>
</dbReference>
<proteinExistence type="inferred from homology"/>
<accession>A0A178EXI8</accession>
<dbReference type="PROSITE" id="PS00571">
    <property type="entry name" value="AMIDASES"/>
    <property type="match status" value="1"/>
</dbReference>
<dbReference type="OrthoDB" id="6428749at2759"/>
<dbReference type="OMA" id="EPWRPEM"/>
<evidence type="ECO:0000256" key="3">
    <source>
        <dbReference type="ARBA" id="ARBA00012922"/>
    </source>
</evidence>
<dbReference type="SUPFAM" id="SSF75304">
    <property type="entry name" value="Amidase signature (AS) enzymes"/>
    <property type="match status" value="1"/>
</dbReference>
<evidence type="ECO:0000256" key="2">
    <source>
        <dbReference type="ARBA" id="ARBA00009199"/>
    </source>
</evidence>
<sequence>MTKTQWQAISTAKQKALLASIPPEWLIHADILPPDSQPDVSAWPETSGWFTKAELEITSSPAAVILEKTASGSWTAESVARAFCKRAAAAHQLTNCLSETLFPEAIKAAQALDTHLAATGKLLGPLHGLPISIKDNFNIAGKDSTLGFTAWVGQPATHNSVLIDLLKAAGAILYVKTNVPTAMMIAETVNNVFGRTTNPLNRLTSSGGSSGGESALIAFRGSPLGVGTDIGGSLRIPAALTGIFTLKPSFGRFPNFKTKSGLAGQESVTSVNGPMARDLHSISIWAEAVVGSQPWNTDPKCLPIPWRQVELKRGLKIGILWNDGMVRPTPPVRRALKETAEKLRLAGHEVIDWEPIGHAQAADILDRFFLSDGGKSVEKLLAMSDEPIRPEMERYGRAVDHGVYNLWQLHQERNTLQKDYLDRWNALGLDAILAPTTPFAAIEHSKFRHVAYTGVFNILDYSCISFPCNVAVDQAVDVPAVGETPLSKEDALVQSEYNPSAIHGMPVSLQLVGRRLEEEKVVKMCDAILQAL</sequence>
<evidence type="ECO:0000256" key="4">
    <source>
        <dbReference type="ARBA" id="ARBA00022801"/>
    </source>
</evidence>
<feature type="binding site" evidence="6">
    <location>
        <position position="209"/>
    </location>
    <ligand>
        <name>substrate</name>
    </ligand>
</feature>
<evidence type="ECO:0000256" key="6">
    <source>
        <dbReference type="PIRSR" id="PIRSR001221-2"/>
    </source>
</evidence>
<evidence type="ECO:0000313" key="9">
    <source>
        <dbReference type="Proteomes" id="UP000243015"/>
    </source>
</evidence>
<keyword evidence="4 8" id="KW-0378">Hydrolase</keyword>
<dbReference type="PANTHER" id="PTHR46072:SF11">
    <property type="entry name" value="AMIDASE-RELATED"/>
    <property type="match status" value="1"/>
</dbReference>
<reference evidence="8 9" key="1">
    <citation type="submission" date="2016-05" db="EMBL/GenBank/DDBJ databases">
        <title>Genome sequencing of Trichophyton rubrum CMCC(F)T1i isolated from hair.</title>
        <authorList>
            <person name="Zhan P."/>
            <person name="Tao Y."/>
            <person name="Liu W."/>
        </authorList>
    </citation>
    <scope>NUCLEOTIDE SEQUENCE [LARGE SCALE GENOMIC DNA]</scope>
    <source>
        <strain evidence="9">CMCC(F)T1i</strain>
    </source>
</reference>
<evidence type="ECO:0000256" key="1">
    <source>
        <dbReference type="ARBA" id="ARBA00001311"/>
    </source>
</evidence>
<dbReference type="InterPro" id="IPR036928">
    <property type="entry name" value="AS_sf"/>
</dbReference>
<protein>
    <recommendedName>
        <fullName evidence="3">amidase</fullName>
        <ecNumber evidence="3">3.5.1.4</ecNumber>
    </recommendedName>
</protein>
<dbReference type="InterPro" id="IPR020556">
    <property type="entry name" value="Amidase_CS"/>
</dbReference>
<dbReference type="PIRSF" id="PIRSF001221">
    <property type="entry name" value="Amidase_fungi"/>
    <property type="match status" value="1"/>
</dbReference>
<gene>
    <name evidence="8" type="ORF">A7C99_4258</name>
</gene>
<organism evidence="8 9">
    <name type="scientific">Trichophyton rubrum</name>
    <name type="common">Athlete's foot fungus</name>
    <name type="synonym">Epidermophyton rubrum</name>
    <dbReference type="NCBI Taxonomy" id="5551"/>
    <lineage>
        <taxon>Eukaryota</taxon>
        <taxon>Fungi</taxon>
        <taxon>Dikarya</taxon>
        <taxon>Ascomycota</taxon>
        <taxon>Pezizomycotina</taxon>
        <taxon>Eurotiomycetes</taxon>
        <taxon>Eurotiomycetidae</taxon>
        <taxon>Onygenales</taxon>
        <taxon>Arthrodermataceae</taxon>
        <taxon>Trichophyton</taxon>
    </lineage>
</organism>